<name>A0A843TXW3_COLES</name>
<organism evidence="3 4">
    <name type="scientific">Colocasia esculenta</name>
    <name type="common">Wild taro</name>
    <name type="synonym">Arum esculentum</name>
    <dbReference type="NCBI Taxonomy" id="4460"/>
    <lineage>
        <taxon>Eukaryota</taxon>
        <taxon>Viridiplantae</taxon>
        <taxon>Streptophyta</taxon>
        <taxon>Embryophyta</taxon>
        <taxon>Tracheophyta</taxon>
        <taxon>Spermatophyta</taxon>
        <taxon>Magnoliopsida</taxon>
        <taxon>Liliopsida</taxon>
        <taxon>Araceae</taxon>
        <taxon>Aroideae</taxon>
        <taxon>Colocasieae</taxon>
        <taxon>Colocasia</taxon>
    </lineage>
</organism>
<dbReference type="PANTHER" id="PTHR33143:SF59">
    <property type="entry name" value="OS06G0618700 PROTEIN"/>
    <property type="match status" value="1"/>
</dbReference>
<dbReference type="InterPro" id="IPR039607">
    <property type="entry name" value="VQ_8/17/18/20/21/25"/>
</dbReference>
<dbReference type="AlphaFoldDB" id="A0A843TXW3"/>
<dbReference type="Proteomes" id="UP000652761">
    <property type="component" value="Unassembled WGS sequence"/>
</dbReference>
<keyword evidence="4" id="KW-1185">Reference proteome</keyword>
<dbReference type="EMBL" id="NMUH01000198">
    <property type="protein sequence ID" value="MQL74253.1"/>
    <property type="molecule type" value="Genomic_DNA"/>
</dbReference>
<dbReference type="GO" id="GO:0005634">
    <property type="term" value="C:nucleus"/>
    <property type="evidence" value="ECO:0007669"/>
    <property type="project" value="TreeGrafter"/>
</dbReference>
<evidence type="ECO:0000256" key="1">
    <source>
        <dbReference type="SAM" id="MobiDB-lite"/>
    </source>
</evidence>
<evidence type="ECO:0000313" key="4">
    <source>
        <dbReference type="Proteomes" id="UP000652761"/>
    </source>
</evidence>
<reference evidence="3" key="1">
    <citation type="submission" date="2017-07" db="EMBL/GenBank/DDBJ databases">
        <title>Taro Niue Genome Assembly and Annotation.</title>
        <authorList>
            <person name="Atibalentja N."/>
            <person name="Keating K."/>
            <person name="Fields C.J."/>
        </authorList>
    </citation>
    <scope>NUCLEOTIDE SEQUENCE</scope>
    <source>
        <strain evidence="3">Niue_2</strain>
        <tissue evidence="3">Leaf</tissue>
    </source>
</reference>
<protein>
    <recommendedName>
        <fullName evidence="2">VQ domain-containing protein</fullName>
    </recommendedName>
</protein>
<feature type="region of interest" description="Disordered" evidence="1">
    <location>
        <begin position="1"/>
        <end position="20"/>
    </location>
</feature>
<accession>A0A843TXW3</accession>
<comment type="caution">
    <text evidence="3">The sequence shown here is derived from an EMBL/GenBank/DDBJ whole genome shotgun (WGS) entry which is preliminary data.</text>
</comment>
<evidence type="ECO:0000313" key="3">
    <source>
        <dbReference type="EMBL" id="MQL74253.1"/>
    </source>
</evidence>
<proteinExistence type="predicted"/>
<dbReference type="Pfam" id="PF05678">
    <property type="entry name" value="VQ"/>
    <property type="match status" value="1"/>
</dbReference>
<dbReference type="OrthoDB" id="693437at2759"/>
<dbReference type="InterPro" id="IPR008889">
    <property type="entry name" value="VQ"/>
</dbReference>
<feature type="domain" description="VQ" evidence="2">
    <location>
        <begin position="43"/>
        <end position="67"/>
    </location>
</feature>
<evidence type="ECO:0000259" key="2">
    <source>
        <dbReference type="Pfam" id="PF05678"/>
    </source>
</evidence>
<sequence length="187" mass="19743">MEEGILKHLHGCSTRPPAPDALAARGESHTITKLKPKIRIVHIVAPEVIQTDAANFRDLVQRLTGKHTRRGADGGGRKRATGAAKVGVDVKPKVPGLCDVTAVMGSLEGYRECPSAEFGEKVKVEVETEGLWMSDNTGAFFGGLAADLDGFMQGLGELPLIPLSASHVDLFGEETPSTSESDRSAGA</sequence>
<dbReference type="PANTHER" id="PTHR33143">
    <property type="entry name" value="F16F4.1 PROTEIN-RELATED"/>
    <property type="match status" value="1"/>
</dbReference>
<gene>
    <name evidence="3" type="ORF">Taro_006626</name>
</gene>